<accession>A0A9K3GR42</accession>
<reference evidence="1 2" key="1">
    <citation type="journal article" date="2018" name="PLoS ONE">
        <title>The draft genome of Kipferlia bialata reveals reductive genome evolution in fornicate parasites.</title>
        <authorList>
            <person name="Tanifuji G."/>
            <person name="Takabayashi S."/>
            <person name="Kume K."/>
            <person name="Takagi M."/>
            <person name="Nakayama T."/>
            <person name="Kamikawa R."/>
            <person name="Inagaki Y."/>
            <person name="Hashimoto T."/>
        </authorList>
    </citation>
    <scope>NUCLEOTIDE SEQUENCE [LARGE SCALE GENOMIC DNA]</scope>
    <source>
        <strain evidence="1">NY0173</strain>
    </source>
</reference>
<comment type="caution">
    <text evidence="1">The sequence shown here is derived from an EMBL/GenBank/DDBJ whole genome shotgun (WGS) entry which is preliminary data.</text>
</comment>
<feature type="non-terminal residue" evidence="1">
    <location>
        <position position="73"/>
    </location>
</feature>
<gene>
    <name evidence="1" type="ORF">KIPB_017027</name>
</gene>
<organism evidence="1 2">
    <name type="scientific">Kipferlia bialata</name>
    <dbReference type="NCBI Taxonomy" id="797122"/>
    <lineage>
        <taxon>Eukaryota</taxon>
        <taxon>Metamonada</taxon>
        <taxon>Carpediemonas-like organisms</taxon>
        <taxon>Kipferlia</taxon>
    </lineage>
</organism>
<proteinExistence type="predicted"/>
<dbReference type="AlphaFoldDB" id="A0A9K3GR42"/>
<protein>
    <submittedName>
        <fullName evidence="1">Uncharacterized protein</fullName>
    </submittedName>
</protein>
<evidence type="ECO:0000313" key="2">
    <source>
        <dbReference type="Proteomes" id="UP000265618"/>
    </source>
</evidence>
<name>A0A9K3GR42_9EUKA</name>
<sequence length="73" mass="8604">VEAYVKDQEHLIGRTFDTVVKMKYPPNILNKKRYMRNVLHVYHKCYQLHTFCLHNAAALEYILDGCMPVPPID</sequence>
<feature type="non-terminal residue" evidence="1">
    <location>
        <position position="1"/>
    </location>
</feature>
<dbReference type="Proteomes" id="UP000265618">
    <property type="component" value="Unassembled WGS sequence"/>
</dbReference>
<dbReference type="EMBL" id="BDIP01010974">
    <property type="protein sequence ID" value="GIQ92939.1"/>
    <property type="molecule type" value="Genomic_DNA"/>
</dbReference>
<evidence type="ECO:0000313" key="1">
    <source>
        <dbReference type="EMBL" id="GIQ92939.1"/>
    </source>
</evidence>
<keyword evidence="2" id="KW-1185">Reference proteome</keyword>